<dbReference type="RefSeq" id="YP_009675520.1">
    <property type="nucleotide sequence ID" value="NC_043897.1"/>
</dbReference>
<proteinExistence type="predicted"/>
<name>A0A4Y5UZ47_SOPFL</name>
<organism evidence="1">
    <name type="scientific">Sophora flavescens</name>
    <name type="common">Shrubby sophora</name>
    <name type="synonym">Radiusia flavescens</name>
    <dbReference type="NCBI Taxonomy" id="49840"/>
    <lineage>
        <taxon>Eukaryota</taxon>
        <taxon>Viridiplantae</taxon>
        <taxon>Streptophyta</taxon>
        <taxon>Embryophyta</taxon>
        <taxon>Tracheophyta</taxon>
        <taxon>Spermatophyta</taxon>
        <taxon>Magnoliopsida</taxon>
        <taxon>eudicotyledons</taxon>
        <taxon>Gunneridae</taxon>
        <taxon>Pentapetalae</taxon>
        <taxon>rosids</taxon>
        <taxon>fabids</taxon>
        <taxon>Fabales</taxon>
        <taxon>Fabaceae</taxon>
        <taxon>Papilionoideae</taxon>
        <taxon>50 kb inversion clade</taxon>
        <taxon>genistoids sensu lato</taxon>
        <taxon>core genistoids</taxon>
        <taxon>Sophoreae</taxon>
        <taxon>Sophora</taxon>
    </lineage>
</organism>
<gene>
    <name evidence="1" type="primary">ORF347</name>
</gene>
<dbReference type="GeneID" id="40866306"/>
<protein>
    <submittedName>
        <fullName evidence="1">Uncharacterized protein</fullName>
    </submittedName>
</protein>
<reference evidence="1" key="1">
    <citation type="journal article" date="2019" name="Mitochondrial DNA Part B Resour">
        <title>Characterization of the complete mitochondrial genome of shrubby sophora (Sophora flavescens Ait.).</title>
        <authorList>
            <person name="Zhang W."/>
            <person name="Qingdu F."/>
            <person name="Li G."/>
        </authorList>
    </citation>
    <scope>NUCLEOTIDE SEQUENCE</scope>
</reference>
<dbReference type="EMBL" id="MH922916">
    <property type="protein sequence ID" value="QDD68272.1"/>
    <property type="molecule type" value="Genomic_DNA"/>
</dbReference>
<keyword evidence="1" id="KW-0496">Mitochondrion</keyword>
<sequence>MTTMTRTPLRAGNMHVRYRSYSTSQGQGSKITVYKLLDGIDMYIRLIYEMHLEEQFQMTSSDDILLIKSLLEKGSYSFTPLQLDVDKELIVRSPYDCIVMGALYTVLVEGLSPYYGENCFSKYEKDINLYDTQGCHHNSYLQFHNRILEWRDMDGLILIESRRSLYRSKLRLIEKLRPIMDTPLLNLIKNLIEISACDKDFFEFNKTFHYTGTVPKKSKYTENSIAYCFPPYERYDQPYQNLRYELFNFLLDDVDQLLVQQLPNVNYARLYEYIFMPYRRVTDSISSEVIYLNLYHSIYNIYDECNLLSPLVERTTREKGLILPKRGFSYVLNKEGSCVIELANYPF</sequence>
<evidence type="ECO:0000313" key="1">
    <source>
        <dbReference type="EMBL" id="QDD68272.1"/>
    </source>
</evidence>
<geneLocation type="mitochondrion" evidence="1"/>
<dbReference type="AlphaFoldDB" id="A0A4Y5UZ47"/>
<accession>A0A4Y5UZ47</accession>